<accession>A0AAV3RPJ2</accession>
<gene>
    <name evidence="1" type="ORF">LIER_42171</name>
</gene>
<keyword evidence="2" id="KW-1185">Reference proteome</keyword>
<dbReference type="Proteomes" id="UP001454036">
    <property type="component" value="Unassembled WGS sequence"/>
</dbReference>
<dbReference type="Pfam" id="PF14223">
    <property type="entry name" value="Retrotran_gag_2"/>
    <property type="match status" value="1"/>
</dbReference>
<dbReference type="EMBL" id="BAABME010028351">
    <property type="protein sequence ID" value="GAA0178508.1"/>
    <property type="molecule type" value="Genomic_DNA"/>
</dbReference>
<evidence type="ECO:0000313" key="1">
    <source>
        <dbReference type="EMBL" id="GAA0178508.1"/>
    </source>
</evidence>
<sequence>MNEDKTYTKIPHFDGHHDHWSEMMENLLKEKGLWGVVERGHVEPIEGTLLTDNQQALVEESRVRDHQVKHYLFQALDRNVFEQILDRSTAKIIWTALKKKYGGNDKVKKALRNALRRDFEMLEMKKEEKIDDYFDRVMAVWNKLISNGEQMSEVKIVETILRTLTDRFTYVVVSIEESKDIENISVDELQSILNLHEQKFNRFKKEEDDQVLKVEDRFGTRGRGSFRGRGRGRGRSSFNKALVEC</sequence>
<evidence type="ECO:0000313" key="2">
    <source>
        <dbReference type="Proteomes" id="UP001454036"/>
    </source>
</evidence>
<comment type="caution">
    <text evidence="1">The sequence shown here is derived from an EMBL/GenBank/DDBJ whole genome shotgun (WGS) entry which is preliminary data.</text>
</comment>
<dbReference type="PANTHER" id="PTHR35317">
    <property type="entry name" value="OS04G0629600 PROTEIN"/>
    <property type="match status" value="1"/>
</dbReference>
<dbReference type="PANTHER" id="PTHR35317:SF27">
    <property type="entry name" value="RETROVIRUS-RELATED POL POLYPROTEIN FROM TRANSPOSON TNT 1-94"/>
    <property type="match status" value="1"/>
</dbReference>
<evidence type="ECO:0008006" key="3">
    <source>
        <dbReference type="Google" id="ProtNLM"/>
    </source>
</evidence>
<proteinExistence type="predicted"/>
<dbReference type="AlphaFoldDB" id="A0AAV3RPJ2"/>
<name>A0AAV3RPJ2_LITER</name>
<organism evidence="1 2">
    <name type="scientific">Lithospermum erythrorhizon</name>
    <name type="common">Purple gromwell</name>
    <name type="synonym">Lithospermum officinale var. erythrorhizon</name>
    <dbReference type="NCBI Taxonomy" id="34254"/>
    <lineage>
        <taxon>Eukaryota</taxon>
        <taxon>Viridiplantae</taxon>
        <taxon>Streptophyta</taxon>
        <taxon>Embryophyta</taxon>
        <taxon>Tracheophyta</taxon>
        <taxon>Spermatophyta</taxon>
        <taxon>Magnoliopsida</taxon>
        <taxon>eudicotyledons</taxon>
        <taxon>Gunneridae</taxon>
        <taxon>Pentapetalae</taxon>
        <taxon>asterids</taxon>
        <taxon>lamiids</taxon>
        <taxon>Boraginales</taxon>
        <taxon>Boraginaceae</taxon>
        <taxon>Boraginoideae</taxon>
        <taxon>Lithospermeae</taxon>
        <taxon>Lithospermum</taxon>
    </lineage>
</organism>
<protein>
    <recommendedName>
        <fullName evidence="3">Retrovirus-related Pol polyprotein from transposon TNT 1-94</fullName>
    </recommendedName>
</protein>
<reference evidence="1 2" key="1">
    <citation type="submission" date="2024-01" db="EMBL/GenBank/DDBJ databases">
        <title>The complete chloroplast genome sequence of Lithospermum erythrorhizon: insights into the phylogenetic relationship among Boraginaceae species and the maternal lineages of purple gromwells.</title>
        <authorList>
            <person name="Okada T."/>
            <person name="Watanabe K."/>
        </authorList>
    </citation>
    <scope>NUCLEOTIDE SEQUENCE [LARGE SCALE GENOMIC DNA]</scope>
</reference>